<dbReference type="GO" id="GO:0051539">
    <property type="term" value="F:4 iron, 4 sulfur cluster binding"/>
    <property type="evidence" value="ECO:0007669"/>
    <property type="project" value="UniProtKB-KW"/>
</dbReference>
<evidence type="ECO:0000256" key="8">
    <source>
        <dbReference type="ARBA" id="ARBA00023004"/>
    </source>
</evidence>
<comment type="catalytic activity">
    <reaction evidence="11">
        <text>L-serine = pyruvate + NH4(+)</text>
        <dbReference type="Rhea" id="RHEA:19169"/>
        <dbReference type="ChEBI" id="CHEBI:15361"/>
        <dbReference type="ChEBI" id="CHEBI:28938"/>
        <dbReference type="ChEBI" id="CHEBI:33384"/>
        <dbReference type="EC" id="4.3.1.17"/>
    </reaction>
</comment>
<accession>A0A068TJB4</accession>
<evidence type="ECO:0000256" key="6">
    <source>
        <dbReference type="ARBA" id="ARBA00022485"/>
    </source>
</evidence>
<dbReference type="Gene3D" id="3.30.1330.90">
    <property type="entry name" value="D-3-phosphoglycerate dehydrogenase, domain 3"/>
    <property type="match status" value="1"/>
</dbReference>
<dbReference type="EMBL" id="HG938356">
    <property type="protein sequence ID" value="CDN57610.1"/>
    <property type="molecule type" value="Genomic_DNA"/>
</dbReference>
<dbReference type="InterPro" id="IPR004644">
    <property type="entry name" value="Fe-S_L-Ser_mono"/>
</dbReference>
<dbReference type="AlphaFoldDB" id="A0A068TJB4"/>
<dbReference type="KEGG" id="ngl:RG1141_PA07780"/>
<dbReference type="eggNOG" id="COG1760">
    <property type="taxonomic scope" value="Bacteria"/>
</dbReference>
<keyword evidence="5" id="KW-0312">Gluconeogenesis</keyword>
<dbReference type="Pfam" id="PF03315">
    <property type="entry name" value="SDH_beta"/>
    <property type="match status" value="1"/>
</dbReference>
<proteinExistence type="inferred from homology"/>
<evidence type="ECO:0000256" key="7">
    <source>
        <dbReference type="ARBA" id="ARBA00022723"/>
    </source>
</evidence>
<dbReference type="GO" id="GO:0046872">
    <property type="term" value="F:metal ion binding"/>
    <property type="evidence" value="ECO:0007669"/>
    <property type="project" value="UniProtKB-KW"/>
</dbReference>
<keyword evidence="9" id="KW-0411">Iron-sulfur</keyword>
<dbReference type="InterPro" id="IPR005131">
    <property type="entry name" value="Ser_deHydtase_bsu"/>
</dbReference>
<evidence type="ECO:0000259" key="12">
    <source>
        <dbReference type="Pfam" id="PF03313"/>
    </source>
</evidence>
<feature type="domain" description="Serine dehydratase-like alpha subunit" evidence="12">
    <location>
        <begin position="226"/>
        <end position="490"/>
    </location>
</feature>
<evidence type="ECO:0000256" key="10">
    <source>
        <dbReference type="ARBA" id="ARBA00023239"/>
    </source>
</evidence>
<dbReference type="GO" id="GO:0003941">
    <property type="term" value="F:L-serine ammonia-lyase activity"/>
    <property type="evidence" value="ECO:0007669"/>
    <property type="project" value="UniProtKB-EC"/>
</dbReference>
<dbReference type="GO" id="GO:0009063">
    <property type="term" value="P:amino acid catabolic process"/>
    <property type="evidence" value="ECO:0007669"/>
    <property type="project" value="UniProtKB-ARBA"/>
</dbReference>
<evidence type="ECO:0000256" key="5">
    <source>
        <dbReference type="ARBA" id="ARBA00022432"/>
    </source>
</evidence>
<comment type="similarity">
    <text evidence="3">Belongs to the iron-sulfur dependent L-serine dehydratase family.</text>
</comment>
<evidence type="ECO:0000256" key="4">
    <source>
        <dbReference type="ARBA" id="ARBA00012093"/>
    </source>
</evidence>
<keyword evidence="8" id="KW-0408">Iron</keyword>
<organism evidence="14 15">
    <name type="scientific">Neorhizobium galegae bv. officinalis bv. officinalis str. HAMBI 1141</name>
    <dbReference type="NCBI Taxonomy" id="1028801"/>
    <lineage>
        <taxon>Bacteria</taxon>
        <taxon>Pseudomonadati</taxon>
        <taxon>Pseudomonadota</taxon>
        <taxon>Alphaproteobacteria</taxon>
        <taxon>Hyphomicrobiales</taxon>
        <taxon>Rhizobiaceae</taxon>
        <taxon>Rhizobium/Agrobacterium group</taxon>
        <taxon>Neorhizobium</taxon>
    </lineage>
</organism>
<name>A0A068TJB4_NEOGA</name>
<evidence type="ECO:0000256" key="9">
    <source>
        <dbReference type="ARBA" id="ARBA00023014"/>
    </source>
</evidence>
<dbReference type="EC" id="4.3.1.17" evidence="4"/>
<dbReference type="InterPro" id="IPR029009">
    <property type="entry name" value="ASB_dom_sf"/>
</dbReference>
<dbReference type="InterPro" id="IPR051318">
    <property type="entry name" value="Fe-S_L-Ser"/>
</dbReference>
<dbReference type="NCBIfam" id="TIGR00720">
    <property type="entry name" value="sda_mono"/>
    <property type="match status" value="1"/>
</dbReference>
<dbReference type="Proteomes" id="UP000028186">
    <property type="component" value="Plasmid pHAMBI1141a"/>
</dbReference>
<comment type="cofactor">
    <cofactor evidence="1">
        <name>[4Fe-4S] cluster</name>
        <dbReference type="ChEBI" id="CHEBI:49883"/>
    </cofactor>
</comment>
<reference evidence="15" key="1">
    <citation type="journal article" date="2014" name="BMC Genomics">
        <title>Genome sequencing of two Neorhizobium galegae strains reveals a noeT gene responsible for the unusual acetylation of the nodulation factors.</title>
        <authorList>
            <person name="Osterman J."/>
            <person name="Marsh J."/>
            <person name="Laine P.K."/>
            <person name="Zeng Z."/>
            <person name="Alatalo E."/>
            <person name="Sullivan J.T."/>
            <person name="Young J.P."/>
            <person name="Thomas-Oates J."/>
            <person name="Paulin L."/>
            <person name="Lindstrom K."/>
        </authorList>
    </citation>
    <scope>NUCLEOTIDE SEQUENCE [LARGE SCALE GENOMIC DNA]</scope>
    <source>
        <strain evidence="15">HAMBI 1141</strain>
        <plasmid evidence="15">II</plasmid>
    </source>
</reference>
<feature type="domain" description="Serine dehydratase beta chain" evidence="13">
    <location>
        <begin position="34"/>
        <end position="191"/>
    </location>
</feature>
<keyword evidence="7" id="KW-0479">Metal-binding</keyword>
<dbReference type="HOGENOM" id="CLU_022305_0_1_5"/>
<geneLocation type="plasmid" evidence="15">
    <name>II</name>
</geneLocation>
<sequence length="496" mass="52679">MLKSLIGLISSIQCVEVTGVTLQDWQRGPELFLSVFDVFKIGIGPSSSHTMGPMSAANRFLEVILSSEWPRPTGAHVAALKVSLHGSLAFTGIGHGTGRAVILGLVGEEPHAVDPDRMDAIIDEVEKTGRVTPPDHPAYDFQPKTDLIFDKKQPLPGHANGMSFSAFDRDGRLLLKRIYYSIGGGFVVTDTELEAMRGAKKSAGDSRIPYPFASAKQMLDMARGSGLTIAQMKRANEETKMSSAELDVGLDRIWEAMSSCIDRGLKVDGIMPGGLKVKRRARAIHDKLNEEWRSNRLNPLLANDWLSVYAMAVNEENAGGGRVVTAPTNGAAGVIPATVRYYLHFHEDATQADVHNFLLTAAAIGGIIKHNASISGAEVGCQGEVGSAAAMAAAGLAAVMGGSPEQIENAAEIALEHHLGMTCDPIAGLVQVPCIERNALGAVKAVTAASLAIKGDGTHFVPLDACIETMRQTGNDMSEKYKETSTGGLAVNVVEC</sequence>
<dbReference type="PANTHER" id="PTHR30182">
    <property type="entry name" value="L-SERINE DEHYDRATASE"/>
    <property type="match status" value="1"/>
</dbReference>
<keyword evidence="6" id="KW-0004">4Fe-4S</keyword>
<dbReference type="FunFam" id="3.30.1330.90:FF:000001">
    <property type="entry name" value="L-serine ammonia-lyase 1"/>
    <property type="match status" value="1"/>
</dbReference>
<keyword evidence="14" id="KW-0614">Plasmid</keyword>
<dbReference type="Pfam" id="PF03313">
    <property type="entry name" value="SDH_alpha"/>
    <property type="match status" value="1"/>
</dbReference>
<dbReference type="SUPFAM" id="SSF143548">
    <property type="entry name" value="Serine metabolism enzymes domain"/>
    <property type="match status" value="1"/>
</dbReference>
<dbReference type="InterPro" id="IPR005130">
    <property type="entry name" value="Ser_deHydtase-like_asu"/>
</dbReference>
<dbReference type="PANTHER" id="PTHR30182:SF1">
    <property type="entry name" value="L-SERINE DEHYDRATASE 1"/>
    <property type="match status" value="1"/>
</dbReference>
<evidence type="ECO:0000313" key="15">
    <source>
        <dbReference type="Proteomes" id="UP000028186"/>
    </source>
</evidence>
<gene>
    <name evidence="14" type="ORF">RG1141_PA07780</name>
</gene>
<evidence type="ECO:0000313" key="14">
    <source>
        <dbReference type="EMBL" id="CDN57610.1"/>
    </source>
</evidence>
<dbReference type="PATRIC" id="fig|1028801.3.peg.5382"/>
<evidence type="ECO:0000256" key="1">
    <source>
        <dbReference type="ARBA" id="ARBA00001966"/>
    </source>
</evidence>
<evidence type="ECO:0000256" key="11">
    <source>
        <dbReference type="ARBA" id="ARBA00049406"/>
    </source>
</evidence>
<evidence type="ECO:0000256" key="2">
    <source>
        <dbReference type="ARBA" id="ARBA00004742"/>
    </source>
</evidence>
<dbReference type="GO" id="GO:0006094">
    <property type="term" value="P:gluconeogenesis"/>
    <property type="evidence" value="ECO:0007669"/>
    <property type="project" value="UniProtKB-KW"/>
</dbReference>
<evidence type="ECO:0000256" key="3">
    <source>
        <dbReference type="ARBA" id="ARBA00008636"/>
    </source>
</evidence>
<evidence type="ECO:0000259" key="13">
    <source>
        <dbReference type="Pfam" id="PF03315"/>
    </source>
</evidence>
<comment type="pathway">
    <text evidence="2">Carbohydrate biosynthesis; gluconeogenesis.</text>
</comment>
<keyword evidence="10" id="KW-0456">Lyase</keyword>
<protein>
    <recommendedName>
        <fullName evidence="4">L-serine ammonia-lyase</fullName>
        <ecNumber evidence="4">4.3.1.17</ecNumber>
    </recommendedName>
</protein>